<dbReference type="STRING" id="658187.LDG_6891"/>
<dbReference type="InterPro" id="IPR050090">
    <property type="entry name" value="Tyrosine_recombinase_XerCD"/>
</dbReference>
<dbReference type="InterPro" id="IPR002104">
    <property type="entry name" value="Integrase_catalytic"/>
</dbReference>
<keyword evidence="9" id="KW-1185">Reference proteome</keyword>
<dbReference type="PANTHER" id="PTHR30349">
    <property type="entry name" value="PHAGE INTEGRASE-RELATED"/>
    <property type="match status" value="1"/>
</dbReference>
<evidence type="ECO:0000313" key="8">
    <source>
        <dbReference type="EMBL" id="EHL31087.1"/>
    </source>
</evidence>
<dbReference type="Gene3D" id="1.10.150.130">
    <property type="match status" value="1"/>
</dbReference>
<dbReference type="PROSITE" id="PS51898">
    <property type="entry name" value="TYR_RECOMBINASE"/>
    <property type="match status" value="1"/>
</dbReference>
<dbReference type="InParanoid" id="G9ENR4"/>
<evidence type="ECO:0000256" key="3">
    <source>
        <dbReference type="ARBA" id="ARBA00023125"/>
    </source>
</evidence>
<evidence type="ECO:0000313" key="9">
    <source>
        <dbReference type="Proteomes" id="UP000002770"/>
    </source>
</evidence>
<accession>G9ENR4</accession>
<evidence type="ECO:0000259" key="7">
    <source>
        <dbReference type="PROSITE" id="PS51900"/>
    </source>
</evidence>
<dbReference type="OrthoDB" id="9803188at2"/>
<dbReference type="InterPro" id="IPR010998">
    <property type="entry name" value="Integrase_recombinase_N"/>
</dbReference>
<gene>
    <name evidence="8" type="ORF">LDG_6891</name>
</gene>
<dbReference type="InterPro" id="IPR011010">
    <property type="entry name" value="DNA_brk_join_enz"/>
</dbReference>
<dbReference type="Gene3D" id="1.10.443.10">
    <property type="entry name" value="Intergrase catalytic core"/>
    <property type="match status" value="1"/>
</dbReference>
<dbReference type="InterPro" id="IPR004107">
    <property type="entry name" value="Integrase_SAM-like_N"/>
</dbReference>
<dbReference type="PANTHER" id="PTHR30349:SF41">
    <property type="entry name" value="INTEGRASE_RECOMBINASE PROTEIN MJ0367-RELATED"/>
    <property type="match status" value="1"/>
</dbReference>
<protein>
    <submittedName>
        <fullName evidence="8">Uncharacterized protein</fullName>
    </submittedName>
</protein>
<dbReference type="PROSITE" id="PS51900">
    <property type="entry name" value="CB"/>
    <property type="match status" value="1"/>
</dbReference>
<dbReference type="EMBL" id="JH413819">
    <property type="protein sequence ID" value="EHL31087.1"/>
    <property type="molecule type" value="Genomic_DNA"/>
</dbReference>
<evidence type="ECO:0000256" key="2">
    <source>
        <dbReference type="ARBA" id="ARBA00022908"/>
    </source>
</evidence>
<dbReference type="GO" id="GO:0006310">
    <property type="term" value="P:DNA recombination"/>
    <property type="evidence" value="ECO:0007669"/>
    <property type="project" value="UniProtKB-KW"/>
</dbReference>
<comment type="similarity">
    <text evidence="1">Belongs to the 'phage' integrase family.</text>
</comment>
<dbReference type="Proteomes" id="UP000002770">
    <property type="component" value="Unassembled WGS sequence"/>
</dbReference>
<sequence length="358" mass="41956">MKVQKIKLSPYDYSWLVLDDNYLPVKPITEFIRYLNNVDKSPFTVKSYAHHLKLFWEFLVSRQLDWTKINLSNLAAFVGWLRELKDESAVIDIIEDRSARKPATINVILGCLSSFYRYHNQLGNTDVTITESKNLPGNRYKALLHHVFKNKPVQRRIISVRQVKELPKTITDEQLVQLNEACSNYRDRFLVALLFETGLRIGQTLALRHEDIICWNNEIHIKYRTNNVNQVRNKSYKSNTLHVSNYVMNLYSEYVSSLDQNRLGDYVFINLNTYEPLCYPAIKKLFVNLSQKCGFYIRPHMLRHTHASSLVRAGWDMALVQKRLGHTSIQTTVNTYTHIDTKQMKDAFKSYISKKENN</sequence>
<dbReference type="Pfam" id="PF00589">
    <property type="entry name" value="Phage_integrase"/>
    <property type="match status" value="1"/>
</dbReference>
<name>G9ENR4_9GAMM</name>
<dbReference type="Pfam" id="PF02899">
    <property type="entry name" value="Phage_int_SAM_1"/>
    <property type="match status" value="1"/>
</dbReference>
<dbReference type="AlphaFoldDB" id="G9ENR4"/>
<dbReference type="InterPro" id="IPR013762">
    <property type="entry name" value="Integrase-like_cat_sf"/>
</dbReference>
<dbReference type="RefSeq" id="WP_006870818.1">
    <property type="nucleotide sequence ID" value="NZ_JH413819.1"/>
</dbReference>
<keyword evidence="2" id="KW-0229">DNA integration</keyword>
<evidence type="ECO:0000256" key="4">
    <source>
        <dbReference type="ARBA" id="ARBA00023172"/>
    </source>
</evidence>
<feature type="domain" description="Core-binding (CB)" evidence="7">
    <location>
        <begin position="22"/>
        <end position="120"/>
    </location>
</feature>
<dbReference type="InterPro" id="IPR044068">
    <property type="entry name" value="CB"/>
</dbReference>
<evidence type="ECO:0000256" key="1">
    <source>
        <dbReference type="ARBA" id="ARBA00008857"/>
    </source>
</evidence>
<feature type="domain" description="Tyr recombinase" evidence="6">
    <location>
        <begin position="165"/>
        <end position="349"/>
    </location>
</feature>
<reference evidence="8 9" key="1">
    <citation type="journal article" date="2011" name="BMC Genomics">
        <title>Insight into cross-talk between intra-amoebal pathogens.</title>
        <authorList>
            <person name="Gimenez G."/>
            <person name="Bertelli C."/>
            <person name="Moliner C."/>
            <person name="Robert C."/>
            <person name="Raoult D."/>
            <person name="Fournier P.E."/>
            <person name="Greub G."/>
        </authorList>
    </citation>
    <scope>NUCLEOTIDE SEQUENCE [LARGE SCALE GENOMIC DNA]</scope>
    <source>
        <strain evidence="8 9">LLAP12</strain>
    </source>
</reference>
<dbReference type="HOGENOM" id="CLU_027562_9_6_6"/>
<evidence type="ECO:0000259" key="6">
    <source>
        <dbReference type="PROSITE" id="PS51898"/>
    </source>
</evidence>
<dbReference type="GO" id="GO:0003677">
    <property type="term" value="F:DNA binding"/>
    <property type="evidence" value="ECO:0007669"/>
    <property type="project" value="UniProtKB-UniRule"/>
</dbReference>
<dbReference type="GO" id="GO:0015074">
    <property type="term" value="P:DNA integration"/>
    <property type="evidence" value="ECO:0007669"/>
    <property type="project" value="UniProtKB-KW"/>
</dbReference>
<organism evidence="8 9">
    <name type="scientific">Legionella drancourtii LLAP12</name>
    <dbReference type="NCBI Taxonomy" id="658187"/>
    <lineage>
        <taxon>Bacteria</taxon>
        <taxon>Pseudomonadati</taxon>
        <taxon>Pseudomonadota</taxon>
        <taxon>Gammaproteobacteria</taxon>
        <taxon>Legionellales</taxon>
        <taxon>Legionellaceae</taxon>
        <taxon>Legionella</taxon>
    </lineage>
</organism>
<dbReference type="SUPFAM" id="SSF56349">
    <property type="entry name" value="DNA breaking-rejoining enzymes"/>
    <property type="match status" value="1"/>
</dbReference>
<proteinExistence type="inferred from homology"/>
<dbReference type="eggNOG" id="COG4974">
    <property type="taxonomic scope" value="Bacteria"/>
</dbReference>
<evidence type="ECO:0000256" key="5">
    <source>
        <dbReference type="PROSITE-ProRule" id="PRU01248"/>
    </source>
</evidence>
<keyword evidence="4" id="KW-0233">DNA recombination</keyword>
<keyword evidence="3 5" id="KW-0238">DNA-binding</keyword>